<dbReference type="RefSeq" id="WP_279928251.1">
    <property type="nucleotide sequence ID" value="NZ_JARWBG010000013.1"/>
</dbReference>
<reference evidence="3 4" key="1">
    <citation type="submission" date="2023-04" db="EMBL/GenBank/DDBJ databases">
        <title>Streptomyces chengmaiensis sp. nov. isolated from the stem of mangrove plant in Hainan.</title>
        <authorList>
            <person name="Huang X."/>
            <person name="Zhou S."/>
            <person name="Chu X."/>
            <person name="Xie Y."/>
            <person name="Lin Y."/>
        </authorList>
    </citation>
    <scope>NUCLEOTIDE SEQUENCE [LARGE SCALE GENOMIC DNA]</scope>
    <source>
        <strain evidence="3 4">HNM0663</strain>
    </source>
</reference>
<keyword evidence="4" id="KW-1185">Reference proteome</keyword>
<name>A0ABT6HMC6_9ACTN</name>
<keyword evidence="2" id="KW-1133">Transmembrane helix</keyword>
<evidence type="ECO:0008006" key="5">
    <source>
        <dbReference type="Google" id="ProtNLM"/>
    </source>
</evidence>
<feature type="compositionally biased region" description="Gly residues" evidence="1">
    <location>
        <begin position="422"/>
        <end position="438"/>
    </location>
</feature>
<evidence type="ECO:0000256" key="1">
    <source>
        <dbReference type="SAM" id="MobiDB-lite"/>
    </source>
</evidence>
<organism evidence="3 4">
    <name type="scientific">Streptomyces chengmaiensis</name>
    <dbReference type="NCBI Taxonomy" id="3040919"/>
    <lineage>
        <taxon>Bacteria</taxon>
        <taxon>Bacillati</taxon>
        <taxon>Actinomycetota</taxon>
        <taxon>Actinomycetes</taxon>
        <taxon>Kitasatosporales</taxon>
        <taxon>Streptomycetaceae</taxon>
        <taxon>Streptomyces</taxon>
    </lineage>
</organism>
<gene>
    <name evidence="3" type="ORF">QCN29_13875</name>
</gene>
<proteinExistence type="predicted"/>
<dbReference type="Proteomes" id="UP001223144">
    <property type="component" value="Unassembled WGS sequence"/>
</dbReference>
<accession>A0ABT6HMC6</accession>
<feature type="transmembrane region" description="Helical" evidence="2">
    <location>
        <begin position="467"/>
        <end position="488"/>
    </location>
</feature>
<protein>
    <recommendedName>
        <fullName evidence="5">Gram-positive cocci surface proteins LPxTG domain-containing protein</fullName>
    </recommendedName>
</protein>
<feature type="compositionally biased region" description="Gly residues" evidence="1">
    <location>
        <begin position="179"/>
        <end position="189"/>
    </location>
</feature>
<keyword evidence="2" id="KW-0472">Membrane</keyword>
<keyword evidence="2" id="KW-0812">Transmembrane</keyword>
<feature type="compositionally biased region" description="Gly residues" evidence="1">
    <location>
        <begin position="198"/>
        <end position="270"/>
    </location>
</feature>
<evidence type="ECO:0000313" key="3">
    <source>
        <dbReference type="EMBL" id="MDH2389862.1"/>
    </source>
</evidence>
<evidence type="ECO:0000313" key="4">
    <source>
        <dbReference type="Proteomes" id="UP001223144"/>
    </source>
</evidence>
<sequence length="496" mass="47199">MLGGAGILLAASPAEAAEISYKAEVLYKAEVSYKTECVPPPISGLPPVQGDTTVEITAPAEAEVGDEVEIVWKTVEAASRNPDVLDLGKDTVKPTGVITLGGAASGELAVEGPRQNPPIPKNSPMVLSDMKGTLKLEKAGEVTLTPGAYTINVSKPISTDTKCTPQEEVRAAATIKVTEGGGASGGTASGGTSASGGSVSGGGTSSGGTTVSGGGTSSGGTSASGGGTSSGGTSASGGGTSSGGTSASGGGTSSGGTSASGGASGGGSGGQTDFPGTQVNVVYDCKPPGPQGIRTPITVNAEKNGGGYDLTVKTGEKVMDSPAALPAGALKGSMAVVLGGADEGTVTVTGQPNKDPIDKDKPVSIGDLKGVYKPGATGTATLSPGTLTIDVNLGGQTLTIPCTVKGSAGVSLKLTTEAQPGGASGGTTTGGSSGGATTGGATATGGTSSSGGGLAETGAENAGALRALALAAGTVVLLGGAVLTFTPWRRLRGEQS</sequence>
<feature type="region of interest" description="Disordered" evidence="1">
    <location>
        <begin position="175"/>
        <end position="284"/>
    </location>
</feature>
<evidence type="ECO:0000256" key="2">
    <source>
        <dbReference type="SAM" id="Phobius"/>
    </source>
</evidence>
<feature type="region of interest" description="Disordered" evidence="1">
    <location>
        <begin position="417"/>
        <end position="454"/>
    </location>
</feature>
<comment type="caution">
    <text evidence="3">The sequence shown here is derived from an EMBL/GenBank/DDBJ whole genome shotgun (WGS) entry which is preliminary data.</text>
</comment>
<dbReference type="EMBL" id="JARWBG010000013">
    <property type="protein sequence ID" value="MDH2389862.1"/>
    <property type="molecule type" value="Genomic_DNA"/>
</dbReference>